<evidence type="ECO:0000313" key="2">
    <source>
        <dbReference type="Proteomes" id="UP000321307"/>
    </source>
</evidence>
<dbReference type="Proteomes" id="UP000321307">
    <property type="component" value="Unassembled WGS sequence"/>
</dbReference>
<reference evidence="1 2" key="1">
    <citation type="submission" date="2019-07" db="EMBL/GenBank/DDBJ databases">
        <title>Serratia strains were isolated from fresh produce.</title>
        <authorList>
            <person name="Cho G.-S."/>
            <person name="Stein M."/>
            <person name="Lee W."/>
            <person name="Suh S.H."/>
            <person name="Franz C.M.A.P."/>
        </authorList>
    </citation>
    <scope>NUCLEOTIDE SEQUENCE [LARGE SCALE GENOMIC DNA]</scope>
    <source>
        <strain evidence="1 2">S17</strain>
    </source>
</reference>
<protein>
    <submittedName>
        <fullName evidence="1">DUF3383 domain-containing protein</fullName>
    </submittedName>
</protein>
<gene>
    <name evidence="1" type="ORF">FOT63_25695</name>
</gene>
<evidence type="ECO:0000313" key="1">
    <source>
        <dbReference type="EMBL" id="TXE22179.1"/>
    </source>
</evidence>
<sequence length="493" mass="52091">MPQGLPVSDVVEVDILMAPRAAQMRNFGSLLVLGSSNVISPLERLRAYTSFDAVEADFGTQAPETQAAQRYYSQSPQPKDLYVGRWVKAAAAGELLGGVLTQAQQDIALFTAVTDGAMKITVDGTAKTITGVTFAAESNLNGVAARVAEKLTTANVVWDAAAGRFVVTSKTTGDKSTVSFAEANTAGTDLSALLHLVQADGAKTAAGLPAETLTDCVALMAEFSAKWYGLTLADSGIQPADVVAVAKLIEAQSPSRIFGHTVQDGNATDPQSTNDIAAELAAAHLGRTLTQYSGSDAYAASSLMGRAFSVNFNGNNTTITLKFKQEPGITAESLTSTQAKALQAKNCNVFVNYNNDTAIIQEGVMANGDFIDERHGLDWLQNFLQTNLYNLLYTSTTKVPQTDAGNTRLLSNVEASMDQAVKNGLIAPGVWNGGPIGQLSPGDMLTKGYYVWMDAISLQPQADREARKAVPIQVACKLAGAVHFADVLVNVVR</sequence>
<dbReference type="RefSeq" id="WP_147839296.1">
    <property type="nucleotide sequence ID" value="NZ_VOUP01000056.1"/>
</dbReference>
<accession>A0A9X9G065</accession>
<name>A0A9X9G065_9GAMM</name>
<proteinExistence type="predicted"/>
<comment type="caution">
    <text evidence="1">The sequence shown here is derived from an EMBL/GenBank/DDBJ whole genome shotgun (WGS) entry which is preliminary data.</text>
</comment>
<dbReference type="InterPro" id="IPR021808">
    <property type="entry name" value="DUF3383"/>
</dbReference>
<dbReference type="Pfam" id="PF11863">
    <property type="entry name" value="DUF3383"/>
    <property type="match status" value="1"/>
</dbReference>
<dbReference type="EMBL" id="VOUP01000056">
    <property type="protein sequence ID" value="TXE22179.1"/>
    <property type="molecule type" value="Genomic_DNA"/>
</dbReference>
<organism evidence="1 2">
    <name type="scientific">Serratia ureilytica</name>
    <dbReference type="NCBI Taxonomy" id="300181"/>
    <lineage>
        <taxon>Bacteria</taxon>
        <taxon>Pseudomonadati</taxon>
        <taxon>Pseudomonadota</taxon>
        <taxon>Gammaproteobacteria</taxon>
        <taxon>Enterobacterales</taxon>
        <taxon>Yersiniaceae</taxon>
        <taxon>Serratia</taxon>
    </lineage>
</organism>
<dbReference type="AlphaFoldDB" id="A0A9X9G065"/>